<keyword evidence="3" id="KW-1185">Reference proteome</keyword>
<proteinExistence type="predicted"/>
<dbReference type="EMBL" id="PGGS01000366">
    <property type="protein sequence ID" value="PNH04695.1"/>
    <property type="molecule type" value="Genomic_DNA"/>
</dbReference>
<organism evidence="2 3">
    <name type="scientific">Tetrabaena socialis</name>
    <dbReference type="NCBI Taxonomy" id="47790"/>
    <lineage>
        <taxon>Eukaryota</taxon>
        <taxon>Viridiplantae</taxon>
        <taxon>Chlorophyta</taxon>
        <taxon>core chlorophytes</taxon>
        <taxon>Chlorophyceae</taxon>
        <taxon>CS clade</taxon>
        <taxon>Chlamydomonadales</taxon>
        <taxon>Tetrabaenaceae</taxon>
        <taxon>Tetrabaena</taxon>
    </lineage>
</organism>
<dbReference type="AlphaFoldDB" id="A0A2J7ZWS8"/>
<name>A0A2J7ZWS8_9CHLO</name>
<gene>
    <name evidence="2" type="ORF">TSOC_009101</name>
</gene>
<feature type="region of interest" description="Disordered" evidence="1">
    <location>
        <begin position="21"/>
        <end position="49"/>
    </location>
</feature>
<protein>
    <recommendedName>
        <fullName evidence="4">BTB domain-containing protein</fullName>
    </recommendedName>
</protein>
<dbReference type="Proteomes" id="UP000236333">
    <property type="component" value="Unassembled WGS sequence"/>
</dbReference>
<dbReference type="OrthoDB" id="532207at2759"/>
<evidence type="ECO:0008006" key="4">
    <source>
        <dbReference type="Google" id="ProtNLM"/>
    </source>
</evidence>
<comment type="caution">
    <text evidence="2">The sequence shown here is derived from an EMBL/GenBank/DDBJ whole genome shotgun (WGS) entry which is preliminary data.</text>
</comment>
<reference evidence="2 3" key="1">
    <citation type="journal article" date="2017" name="Mol. Biol. Evol.">
        <title>The 4-celled Tetrabaena socialis nuclear genome reveals the essential components for genetic control of cell number at the origin of multicellularity in the volvocine lineage.</title>
        <authorList>
            <person name="Featherston J."/>
            <person name="Arakaki Y."/>
            <person name="Hanschen E.R."/>
            <person name="Ferris P.J."/>
            <person name="Michod R.E."/>
            <person name="Olson B.J.S.C."/>
            <person name="Nozaki H."/>
            <person name="Durand P.M."/>
        </authorList>
    </citation>
    <scope>NUCLEOTIDE SEQUENCE [LARGE SCALE GENOMIC DNA]</scope>
    <source>
        <strain evidence="2 3">NIES-571</strain>
    </source>
</reference>
<evidence type="ECO:0000313" key="3">
    <source>
        <dbReference type="Proteomes" id="UP000236333"/>
    </source>
</evidence>
<sequence length="452" mass="48706">MCDIRVAKEDKAAQRHSIACKKPVVRAGSRSGEQKGGTAGAEATRRRTPRSVIREELPKLFTGTSDNSNLLGSTLILPSFISTSSFLCPLPAERASLEMSKRRRSSEFALHGQPPDLHILVDGSAEPLTAHLSVLSLFSKCVAELPKSSAGEPTIWDLRGLILEGEAAPVAAGVVGQWLDLVYSRVDAARRARPHGCLQAARPLLLFADAVDTGSLVLADLDRLLAGEGARVEVRVGEQLAVELELRGCLYYTLDATLMMAPMQDRSDRRFTVVVPAAQFEGLKASFRAAVCSELEAWLHLAGRLQLVQLARLLLDFLKVQLFAPDRSICQGIGSAFSPRVLECMPRELLLEGFVRDSIFNQAAGVQLSAEHVEARILTGQAGVWWGAGVGQVMEMAARNLAANDRTVLEQKSNGGQACVRHPMRAVVGGLSAQECAEVVQEVMSRVADGVA</sequence>
<evidence type="ECO:0000313" key="2">
    <source>
        <dbReference type="EMBL" id="PNH04695.1"/>
    </source>
</evidence>
<evidence type="ECO:0000256" key="1">
    <source>
        <dbReference type="SAM" id="MobiDB-lite"/>
    </source>
</evidence>
<accession>A0A2J7ZWS8</accession>